<accession>A0ABX3MVQ6</accession>
<proteinExistence type="predicted"/>
<feature type="signal peptide" evidence="1">
    <location>
        <begin position="1"/>
        <end position="21"/>
    </location>
</feature>
<dbReference type="Proteomes" id="UP000190787">
    <property type="component" value="Unassembled WGS sequence"/>
</dbReference>
<sequence length="98" mass="10142">MRLELLLMTLSVLCAPIAALGMLPEDQAGLYLVVVPPWRAADQVIAAAGAHPVGPVRAPLGEFATADAPGTLARLRAAGAWVVLDAKKMAWLCGAAEI</sequence>
<keyword evidence="3" id="KW-1185">Reference proteome</keyword>
<comment type="caution">
    <text evidence="2">The sequence shown here is derived from an EMBL/GenBank/DDBJ whole genome shotgun (WGS) entry which is preliminary data.</text>
</comment>
<dbReference type="EMBL" id="MPZV01000003">
    <property type="protein sequence ID" value="OOY23773.1"/>
    <property type="molecule type" value="Genomic_DNA"/>
</dbReference>
<keyword evidence="1" id="KW-0732">Signal</keyword>
<name>A0ABX3MVQ6_9RHOB</name>
<organism evidence="2 3">
    <name type="scientific">Thioclava sediminum</name>
    <dbReference type="NCBI Taxonomy" id="1915319"/>
    <lineage>
        <taxon>Bacteria</taxon>
        <taxon>Pseudomonadati</taxon>
        <taxon>Pseudomonadota</taxon>
        <taxon>Alphaproteobacteria</taxon>
        <taxon>Rhodobacterales</taxon>
        <taxon>Paracoccaceae</taxon>
        <taxon>Thioclava</taxon>
    </lineage>
</organism>
<evidence type="ECO:0000313" key="2">
    <source>
        <dbReference type="EMBL" id="OOY23773.1"/>
    </source>
</evidence>
<dbReference type="RefSeq" id="WP_146684117.1">
    <property type="nucleotide sequence ID" value="NZ_MPZV01000003.1"/>
</dbReference>
<reference evidence="2 3" key="1">
    <citation type="submission" date="2016-11" db="EMBL/GenBank/DDBJ databases">
        <title>A multilocus sequence analysis scheme for characterization of bacteria in the genus Thioclava.</title>
        <authorList>
            <person name="Liu Y."/>
            <person name="Shao Z."/>
        </authorList>
    </citation>
    <scope>NUCLEOTIDE SEQUENCE [LARGE SCALE GENOMIC DNA]</scope>
    <source>
        <strain evidence="2 3">TAW-CT134</strain>
    </source>
</reference>
<evidence type="ECO:0000256" key="1">
    <source>
        <dbReference type="SAM" id="SignalP"/>
    </source>
</evidence>
<feature type="chain" id="PRO_5046365097" evidence="1">
    <location>
        <begin position="22"/>
        <end position="98"/>
    </location>
</feature>
<gene>
    <name evidence="2" type="ORF">BMI91_15065</name>
</gene>
<protein>
    <submittedName>
        <fullName evidence="2">Uncharacterized protein</fullName>
    </submittedName>
</protein>
<evidence type="ECO:0000313" key="3">
    <source>
        <dbReference type="Proteomes" id="UP000190787"/>
    </source>
</evidence>